<reference evidence="2 3" key="1">
    <citation type="submission" date="2014-02" db="EMBL/GenBank/DDBJ databases">
        <title>Transposable element dynamics among asymbiotic and ectomycorrhizal Amanita fungi.</title>
        <authorList>
            <consortium name="DOE Joint Genome Institute"/>
            <person name="Hess J."/>
            <person name="Skrede I."/>
            <person name="Wolfe B."/>
            <person name="LaButti K."/>
            <person name="Ohm R.A."/>
            <person name="Grigoriev I.V."/>
            <person name="Pringle A."/>
        </authorList>
    </citation>
    <scope>NUCLEOTIDE SEQUENCE [LARGE SCALE GENOMIC DNA]</scope>
    <source>
        <strain evidence="2 3">SKay4041</strain>
    </source>
</reference>
<dbReference type="EMBL" id="KZ301990">
    <property type="protein sequence ID" value="PFH51253.1"/>
    <property type="molecule type" value="Genomic_DNA"/>
</dbReference>
<dbReference type="Proteomes" id="UP000242287">
    <property type="component" value="Unassembled WGS sequence"/>
</dbReference>
<dbReference type="STRING" id="703135.A0A2A9NUD2"/>
<dbReference type="GO" id="GO:0005737">
    <property type="term" value="C:cytoplasm"/>
    <property type="evidence" value="ECO:0007669"/>
    <property type="project" value="TreeGrafter"/>
</dbReference>
<evidence type="ECO:0000259" key="1">
    <source>
        <dbReference type="PROSITE" id="PS50206"/>
    </source>
</evidence>
<dbReference type="PANTHER" id="PTHR10828:SF38">
    <property type="entry name" value="ARSENICAL-RESISTANCE PROTEIN 2-RELATED"/>
    <property type="match status" value="1"/>
</dbReference>
<name>A0A2A9NUD2_9AGAR</name>
<dbReference type="PANTHER" id="PTHR10828">
    <property type="entry name" value="M-PHASE INDUCER PHOSPHATASE DUAL SPECIFICITY PHOSPHATASE CDC25"/>
    <property type="match status" value="1"/>
</dbReference>
<dbReference type="Gene3D" id="3.40.250.10">
    <property type="entry name" value="Rhodanese-like domain"/>
    <property type="match status" value="1"/>
</dbReference>
<dbReference type="PROSITE" id="PS50206">
    <property type="entry name" value="RHODANESE_3"/>
    <property type="match status" value="1"/>
</dbReference>
<dbReference type="Pfam" id="PF00581">
    <property type="entry name" value="Rhodanese"/>
    <property type="match status" value="1"/>
</dbReference>
<proteinExistence type="predicted"/>
<dbReference type="GO" id="GO:0004725">
    <property type="term" value="F:protein tyrosine phosphatase activity"/>
    <property type="evidence" value="ECO:0007669"/>
    <property type="project" value="TreeGrafter"/>
</dbReference>
<dbReference type="SUPFAM" id="SSF52821">
    <property type="entry name" value="Rhodanese/Cell cycle control phosphatase"/>
    <property type="match status" value="1"/>
</dbReference>
<dbReference type="GO" id="GO:0005634">
    <property type="term" value="C:nucleus"/>
    <property type="evidence" value="ECO:0007669"/>
    <property type="project" value="TreeGrafter"/>
</dbReference>
<accession>A0A2A9NUD2</accession>
<keyword evidence="3" id="KW-1185">Reference proteome</keyword>
<feature type="domain" description="Rhodanese" evidence="1">
    <location>
        <begin position="20"/>
        <end position="118"/>
    </location>
</feature>
<gene>
    <name evidence="2" type="ORF">AMATHDRAFT_3247</name>
</gene>
<dbReference type="SMART" id="SM00450">
    <property type="entry name" value="RHOD"/>
    <property type="match status" value="1"/>
</dbReference>
<dbReference type="OrthoDB" id="102559at2759"/>
<organism evidence="2 3">
    <name type="scientific">Amanita thiersii Skay4041</name>
    <dbReference type="NCBI Taxonomy" id="703135"/>
    <lineage>
        <taxon>Eukaryota</taxon>
        <taxon>Fungi</taxon>
        <taxon>Dikarya</taxon>
        <taxon>Basidiomycota</taxon>
        <taxon>Agaricomycotina</taxon>
        <taxon>Agaricomycetes</taxon>
        <taxon>Agaricomycetidae</taxon>
        <taxon>Agaricales</taxon>
        <taxon>Pluteineae</taxon>
        <taxon>Amanitaceae</taxon>
        <taxon>Amanita</taxon>
    </lineage>
</organism>
<dbReference type="AlphaFoldDB" id="A0A2A9NUD2"/>
<sequence>MDFEFISGDKLADIMKRDAAGKDYLVIDVRDDDYHGGNIVNAINHPSIGFSDRVDELVKSTKDIPVLVFHCFLSQLRGPKAARLYMKRRRVHFGAEAGLSQRVYVLEGGFEVFQAKFKDDPTLVENWKKSVWEIDVNDFVQTPAAAGEL</sequence>
<evidence type="ECO:0000313" key="3">
    <source>
        <dbReference type="Proteomes" id="UP000242287"/>
    </source>
</evidence>
<evidence type="ECO:0000313" key="2">
    <source>
        <dbReference type="EMBL" id="PFH51253.1"/>
    </source>
</evidence>
<dbReference type="InterPro" id="IPR001763">
    <property type="entry name" value="Rhodanese-like_dom"/>
</dbReference>
<dbReference type="InterPro" id="IPR036873">
    <property type="entry name" value="Rhodanese-like_dom_sf"/>
</dbReference>
<protein>
    <recommendedName>
        <fullName evidence="1">Rhodanese domain-containing protein</fullName>
    </recommendedName>
</protein>